<organism evidence="2 3">
    <name type="scientific">Sphingomonas oligophenolica</name>
    <dbReference type="NCBI Taxonomy" id="301154"/>
    <lineage>
        <taxon>Bacteria</taxon>
        <taxon>Pseudomonadati</taxon>
        <taxon>Pseudomonadota</taxon>
        <taxon>Alphaproteobacteria</taxon>
        <taxon>Sphingomonadales</taxon>
        <taxon>Sphingomonadaceae</taxon>
        <taxon>Sphingomonas</taxon>
    </lineage>
</organism>
<dbReference type="RefSeq" id="WP_140872173.1">
    <property type="nucleotide sequence ID" value="NZ_RCZK01000009.1"/>
</dbReference>
<sequence length="72" mass="7865">MSAVGDALAALKNAVLLQERLDVVRRELSSLSDNVRRLDDRVIDLKERIVKIETLIELTRGGGGVGPQPKLS</sequence>
<proteinExistence type="predicted"/>
<protein>
    <submittedName>
        <fullName evidence="2">Uncharacterized protein</fullName>
    </submittedName>
</protein>
<feature type="coiled-coil region" evidence="1">
    <location>
        <begin position="14"/>
        <end position="48"/>
    </location>
</feature>
<dbReference type="EMBL" id="RCZK01000009">
    <property type="protein sequence ID" value="TPG10939.1"/>
    <property type="molecule type" value="Genomic_DNA"/>
</dbReference>
<evidence type="ECO:0000313" key="3">
    <source>
        <dbReference type="Proteomes" id="UP000318413"/>
    </source>
</evidence>
<dbReference type="OrthoDB" id="7574913at2"/>
<name>A0A502CFY7_9SPHN</name>
<gene>
    <name evidence="2" type="ORF">EAH84_11715</name>
</gene>
<evidence type="ECO:0000313" key="2">
    <source>
        <dbReference type="EMBL" id="TPG10939.1"/>
    </source>
</evidence>
<keyword evidence="1" id="KW-0175">Coiled coil</keyword>
<keyword evidence="3" id="KW-1185">Reference proteome</keyword>
<reference evidence="2 3" key="1">
    <citation type="journal article" date="2019" name="Environ. Microbiol.">
        <title>Species interactions and distinct microbial communities in high Arctic permafrost affected cryosols are associated with the CH4 and CO2 gas fluxes.</title>
        <authorList>
            <person name="Altshuler I."/>
            <person name="Hamel J."/>
            <person name="Turney S."/>
            <person name="Magnuson E."/>
            <person name="Levesque R."/>
            <person name="Greer C."/>
            <person name="Whyte L.G."/>
        </authorList>
    </citation>
    <scope>NUCLEOTIDE SEQUENCE [LARGE SCALE GENOMIC DNA]</scope>
    <source>
        <strain evidence="2 3">S5.1</strain>
    </source>
</reference>
<evidence type="ECO:0000256" key="1">
    <source>
        <dbReference type="SAM" id="Coils"/>
    </source>
</evidence>
<dbReference type="Proteomes" id="UP000318413">
    <property type="component" value="Unassembled WGS sequence"/>
</dbReference>
<accession>A0A502CFY7</accession>
<dbReference type="AlphaFoldDB" id="A0A502CFY7"/>
<comment type="caution">
    <text evidence="2">The sequence shown here is derived from an EMBL/GenBank/DDBJ whole genome shotgun (WGS) entry which is preliminary data.</text>
</comment>